<gene>
    <name evidence="9" type="ORF">CTOB1V02_LOCUS2251</name>
</gene>
<feature type="region of interest" description="Disordered" evidence="8">
    <location>
        <begin position="962"/>
        <end position="1008"/>
    </location>
</feature>
<keyword evidence="5" id="KW-0238">DNA-binding</keyword>
<dbReference type="SMART" id="SM00490">
    <property type="entry name" value="HELICc"/>
    <property type="match status" value="1"/>
</dbReference>
<dbReference type="GO" id="GO:0016787">
    <property type="term" value="F:hydrolase activity"/>
    <property type="evidence" value="ECO:0007669"/>
    <property type="project" value="UniProtKB-KW"/>
</dbReference>
<dbReference type="PROSITE" id="PS51194">
    <property type="entry name" value="HELICASE_CTER"/>
    <property type="match status" value="1"/>
</dbReference>
<dbReference type="Pfam" id="PF16124">
    <property type="entry name" value="RecQ_Zn_bind"/>
    <property type="match status" value="1"/>
</dbReference>
<evidence type="ECO:0000256" key="3">
    <source>
        <dbReference type="ARBA" id="ARBA00022801"/>
    </source>
</evidence>
<dbReference type="Pfam" id="PF00271">
    <property type="entry name" value="Helicase_C"/>
    <property type="match status" value="1"/>
</dbReference>
<dbReference type="PANTHER" id="PTHR13710">
    <property type="entry name" value="DNA HELICASE RECQ FAMILY MEMBER"/>
    <property type="match status" value="1"/>
</dbReference>
<feature type="region of interest" description="Disordered" evidence="8">
    <location>
        <begin position="697"/>
        <end position="728"/>
    </location>
</feature>
<reference evidence="9" key="1">
    <citation type="submission" date="2020-11" db="EMBL/GenBank/DDBJ databases">
        <authorList>
            <person name="Tran Van P."/>
        </authorList>
    </citation>
    <scope>NUCLEOTIDE SEQUENCE</scope>
</reference>
<dbReference type="GO" id="GO:0005737">
    <property type="term" value="C:cytoplasm"/>
    <property type="evidence" value="ECO:0007669"/>
    <property type="project" value="TreeGrafter"/>
</dbReference>
<keyword evidence="3" id="KW-0378">Hydrolase</keyword>
<comment type="similarity">
    <text evidence="1">Belongs to the helicase family. RecQ subfamily.</text>
</comment>
<feature type="compositionally biased region" description="Basic and acidic residues" evidence="8">
    <location>
        <begin position="697"/>
        <end position="708"/>
    </location>
</feature>
<protein>
    <recommendedName>
        <fullName evidence="7">DNA 3'-5' helicase</fullName>
        <ecNumber evidence="7">5.6.2.4</ecNumber>
    </recommendedName>
</protein>
<dbReference type="InterPro" id="IPR027417">
    <property type="entry name" value="P-loop_NTPase"/>
</dbReference>
<dbReference type="GO" id="GO:0003677">
    <property type="term" value="F:DNA binding"/>
    <property type="evidence" value="ECO:0007669"/>
    <property type="project" value="UniProtKB-KW"/>
</dbReference>
<feature type="region of interest" description="Disordered" evidence="8">
    <location>
        <begin position="639"/>
        <end position="680"/>
    </location>
</feature>
<feature type="compositionally biased region" description="Low complexity" evidence="8">
    <location>
        <begin position="846"/>
        <end position="860"/>
    </location>
</feature>
<dbReference type="PROSITE" id="PS51192">
    <property type="entry name" value="HELICASE_ATP_BIND_1"/>
    <property type="match status" value="1"/>
</dbReference>
<feature type="region of interest" description="Disordered" evidence="8">
    <location>
        <begin position="311"/>
        <end position="356"/>
    </location>
</feature>
<evidence type="ECO:0000256" key="7">
    <source>
        <dbReference type="ARBA" id="ARBA00034808"/>
    </source>
</evidence>
<feature type="compositionally biased region" description="Basic residues" evidence="8">
    <location>
        <begin position="329"/>
        <end position="339"/>
    </location>
</feature>
<evidence type="ECO:0000256" key="5">
    <source>
        <dbReference type="ARBA" id="ARBA00023125"/>
    </source>
</evidence>
<dbReference type="Gene3D" id="3.40.50.300">
    <property type="entry name" value="P-loop containing nucleotide triphosphate hydrolases"/>
    <property type="match status" value="4"/>
</dbReference>
<dbReference type="SMART" id="SM00487">
    <property type="entry name" value="DEXDc"/>
    <property type="match status" value="1"/>
</dbReference>
<dbReference type="InterPro" id="IPR002464">
    <property type="entry name" value="DNA/RNA_helicase_DEAH_CS"/>
</dbReference>
<dbReference type="GO" id="GO:0009378">
    <property type="term" value="F:four-way junction helicase activity"/>
    <property type="evidence" value="ECO:0007669"/>
    <property type="project" value="TreeGrafter"/>
</dbReference>
<dbReference type="GO" id="GO:0005694">
    <property type="term" value="C:chromosome"/>
    <property type="evidence" value="ECO:0007669"/>
    <property type="project" value="TreeGrafter"/>
</dbReference>
<name>A0A7R8W4M0_9CRUS</name>
<comment type="catalytic activity">
    <reaction evidence="6">
        <text>Couples ATP hydrolysis with the unwinding of duplex DNA by translocating in the 3'-5' direction.</text>
        <dbReference type="EC" id="5.6.2.4"/>
    </reaction>
</comment>
<feature type="region of interest" description="Disordered" evidence="8">
    <location>
        <begin position="846"/>
        <end position="905"/>
    </location>
</feature>
<evidence type="ECO:0000313" key="9">
    <source>
        <dbReference type="EMBL" id="CAD7224283.1"/>
    </source>
</evidence>
<dbReference type="InterPro" id="IPR011545">
    <property type="entry name" value="DEAD/DEAH_box_helicase_dom"/>
</dbReference>
<keyword evidence="4" id="KW-0067">ATP-binding</keyword>
<dbReference type="GO" id="GO:0000724">
    <property type="term" value="P:double-strand break repair via homologous recombination"/>
    <property type="evidence" value="ECO:0007669"/>
    <property type="project" value="TreeGrafter"/>
</dbReference>
<evidence type="ECO:0000256" key="8">
    <source>
        <dbReference type="SAM" id="MobiDB-lite"/>
    </source>
</evidence>
<accession>A0A7R8W4M0</accession>
<keyword evidence="2" id="KW-0547">Nucleotide-binding</keyword>
<dbReference type="InterPro" id="IPR014001">
    <property type="entry name" value="Helicase_ATP-bd"/>
</dbReference>
<dbReference type="GO" id="GO:0005524">
    <property type="term" value="F:ATP binding"/>
    <property type="evidence" value="ECO:0007669"/>
    <property type="project" value="UniProtKB-KW"/>
</dbReference>
<dbReference type="SUPFAM" id="SSF52540">
    <property type="entry name" value="P-loop containing nucleoside triphosphate hydrolases"/>
    <property type="match status" value="2"/>
</dbReference>
<evidence type="ECO:0000256" key="2">
    <source>
        <dbReference type="ARBA" id="ARBA00022741"/>
    </source>
</evidence>
<evidence type="ECO:0000256" key="6">
    <source>
        <dbReference type="ARBA" id="ARBA00034617"/>
    </source>
</evidence>
<dbReference type="Pfam" id="PF00270">
    <property type="entry name" value="DEAD"/>
    <property type="match status" value="1"/>
</dbReference>
<evidence type="ECO:0000256" key="1">
    <source>
        <dbReference type="ARBA" id="ARBA00005446"/>
    </source>
</evidence>
<dbReference type="InterPro" id="IPR001650">
    <property type="entry name" value="Helicase_C-like"/>
</dbReference>
<dbReference type="PANTHER" id="PTHR13710:SF152">
    <property type="entry name" value="ATP-DEPENDENT DNA HELICASE Q5"/>
    <property type="match status" value="1"/>
</dbReference>
<dbReference type="InterPro" id="IPR032284">
    <property type="entry name" value="RecQ_Zn-bd"/>
</dbReference>
<proteinExistence type="inferred from homology"/>
<dbReference type="AlphaFoldDB" id="A0A7R8W4M0"/>
<dbReference type="GO" id="GO:0005634">
    <property type="term" value="C:nucleus"/>
    <property type="evidence" value="ECO:0007669"/>
    <property type="project" value="TreeGrafter"/>
</dbReference>
<evidence type="ECO:0000256" key="4">
    <source>
        <dbReference type="ARBA" id="ARBA00022840"/>
    </source>
</evidence>
<dbReference type="EMBL" id="OB660342">
    <property type="protein sequence ID" value="CAD7224283.1"/>
    <property type="molecule type" value="Genomic_DNA"/>
</dbReference>
<dbReference type="OrthoDB" id="10261556at2759"/>
<dbReference type="GO" id="GO:0043138">
    <property type="term" value="F:3'-5' DNA helicase activity"/>
    <property type="evidence" value="ECO:0007669"/>
    <property type="project" value="UniProtKB-EC"/>
</dbReference>
<organism evidence="9">
    <name type="scientific">Cyprideis torosa</name>
    <dbReference type="NCBI Taxonomy" id="163714"/>
    <lineage>
        <taxon>Eukaryota</taxon>
        <taxon>Metazoa</taxon>
        <taxon>Ecdysozoa</taxon>
        <taxon>Arthropoda</taxon>
        <taxon>Crustacea</taxon>
        <taxon>Oligostraca</taxon>
        <taxon>Ostracoda</taxon>
        <taxon>Podocopa</taxon>
        <taxon>Podocopida</taxon>
        <taxon>Cytherocopina</taxon>
        <taxon>Cytheroidea</taxon>
        <taxon>Cytherideidae</taxon>
        <taxon>Cyprideis</taxon>
    </lineage>
</organism>
<feature type="compositionally biased region" description="Pro residues" evidence="8">
    <location>
        <begin position="340"/>
        <end position="356"/>
    </location>
</feature>
<dbReference type="PROSITE" id="PS00690">
    <property type="entry name" value="DEAH_ATP_HELICASE"/>
    <property type="match status" value="1"/>
</dbReference>
<sequence>MANGGGVHLSEWKLKKYLQEHFGHTSFRSELQFRAIQTLIQGGRDVFVSMPTGSGKSLCYQLPAVIAEKKVTIVISPLIALIKDQLEHLDKLKIAAASINSKMGEPERKKSILTTLIQSGKLAYFVVDEAHCVSEWGHDFRPDYLKLGRLRDQTEEIPWMALTATATPQVAEDIFRQLRLHYPSQFKQSSFRKNLFYDVVFKDTMKDNPYENLVDFMASSLGVGWEERVGEDRGSGIIFCRTREVTTDLAESLTRMGVPCLAYHAGLKPKERSEVQEKWMKGEVPVVTATISFGMGVDKASVRFVLVSSSPTIKKGPGSKPRPAEGFRGGHRTPGRHPHSPPPAQSHSPPHGPPPISFLPASHRVPLFQIQILLDLLSVYFVQSSIFVSNPALVSSNPSLSISSEFCPSAATSGAGGISDAAAASESGGITAAAATSGPGSMAVVFCTFSFKFFNHFSFLSSSSCSCKMSISSSSSVGSGYSEPPLVSSIPQFVAHWCVPGSLAAYYQESGRAGRDGERSYCRIYYSRSERDTVAFLIKQDHVRRGLKREKETGKEFDKTRMTAALSDFQKVVKYCETPSCRHKSFAAFFGDELPDCKKACDVCNSPSKAMSLSSEFQAFLMNNSRLGSSVAYSHPADAQGISEFDDPELYGGGRRGQKREREDYDGGDSDEGGFSSADRDKRAKAALTNVIKQEFAKRRGGASERKRGLSTASTWKKPASTGAKESKASVPYPTLGSCFANPKFIEIQPKSLEATETKIVGLSAKTRVEYCATLLQAVEWNQGLIDPQSQIPLPKVVQDAEYSIFSRNKVASMYRRDMAFLCKTVRSCTDSGKLCPLLSSAVESSSKLSSSSSPPSSSSMKTWSLAPSSAGEAADEERKSSTSFKAPRLKPSSISLQGEGKTSMDVIKEEGEITSEEESEDVMSPLVTAKSLIDTLQRVPEASFQLASGLISTCTLPDVVPEDQSPPHASNAKTCPPLASLCPPPDMKPTSKPKKPRPNKPPPREMRFKAVAPNGKITDFLKAVSKKEKSESIVHSSSSTSRLFKDLAKCMTNQVLENTELGKEPGGGYKQLVKCMVNEFFQIQPAVQTREDIGLVLT</sequence>
<dbReference type="EC" id="5.6.2.4" evidence="7"/>